<feature type="transmembrane region" description="Helical" evidence="8">
    <location>
        <begin position="120"/>
        <end position="141"/>
    </location>
</feature>
<dbReference type="PANTHER" id="PTHR11616">
    <property type="entry name" value="SODIUM/CHLORIDE DEPENDENT TRANSPORTER"/>
    <property type="match status" value="1"/>
</dbReference>
<dbReference type="PROSITE" id="PS50267">
    <property type="entry name" value="NA_NEUROTRAN_SYMP_3"/>
    <property type="match status" value="1"/>
</dbReference>
<dbReference type="GO" id="GO:0006865">
    <property type="term" value="P:amino acid transport"/>
    <property type="evidence" value="ECO:0007669"/>
    <property type="project" value="TreeGrafter"/>
</dbReference>
<keyword evidence="2" id="KW-0813">Transport</keyword>
<evidence type="ECO:0000256" key="1">
    <source>
        <dbReference type="ARBA" id="ARBA00004141"/>
    </source>
</evidence>
<evidence type="ECO:0000256" key="7">
    <source>
        <dbReference type="SAM" id="MobiDB-lite"/>
    </source>
</evidence>
<evidence type="ECO:0000256" key="4">
    <source>
        <dbReference type="ARBA" id="ARBA00022989"/>
    </source>
</evidence>
<keyword evidence="10" id="KW-1185">Reference proteome</keyword>
<evidence type="ECO:0000256" key="5">
    <source>
        <dbReference type="ARBA" id="ARBA00023136"/>
    </source>
</evidence>
<proteinExistence type="predicted"/>
<keyword evidence="6" id="KW-0915">Sodium</keyword>
<dbReference type="OrthoDB" id="6581954at2759"/>
<dbReference type="AlphaFoldDB" id="A0A9Q1CIH3"/>
<evidence type="ECO:0000313" key="10">
    <source>
        <dbReference type="Proteomes" id="UP001152320"/>
    </source>
</evidence>
<feature type="binding site" evidence="6">
    <location>
        <position position="133"/>
    </location>
    <ligand>
        <name>Na(+)</name>
        <dbReference type="ChEBI" id="CHEBI:29101"/>
        <label>1</label>
    </ligand>
</feature>
<feature type="binding site" evidence="6">
    <location>
        <position position="32"/>
    </location>
    <ligand>
        <name>Na(+)</name>
        <dbReference type="ChEBI" id="CHEBI:29101"/>
        <label>1</label>
    </ligand>
</feature>
<feature type="transmembrane region" description="Helical" evidence="8">
    <location>
        <begin position="248"/>
        <end position="270"/>
    </location>
</feature>
<dbReference type="PANTHER" id="PTHR11616:SF309">
    <property type="entry name" value="TRANSPORTER"/>
    <property type="match status" value="1"/>
</dbReference>
<keyword evidence="6" id="KW-0479">Metal-binding</keyword>
<feature type="transmembrane region" description="Helical" evidence="8">
    <location>
        <begin position="161"/>
        <end position="183"/>
    </location>
</feature>
<evidence type="ECO:0000256" key="8">
    <source>
        <dbReference type="SAM" id="Phobius"/>
    </source>
</evidence>
<keyword evidence="3 8" id="KW-0812">Transmembrane</keyword>
<keyword evidence="4 8" id="KW-1133">Transmembrane helix</keyword>
<protein>
    <submittedName>
        <fullName evidence="9">Sodium- and chloride-dependent GABA transporter 1</fullName>
    </submittedName>
</protein>
<dbReference type="GO" id="GO:0005886">
    <property type="term" value="C:plasma membrane"/>
    <property type="evidence" value="ECO:0007669"/>
    <property type="project" value="TreeGrafter"/>
</dbReference>
<dbReference type="EMBL" id="JAIZAY010000003">
    <property type="protein sequence ID" value="KAJ8045967.1"/>
    <property type="molecule type" value="Genomic_DNA"/>
</dbReference>
<dbReference type="SUPFAM" id="SSF161070">
    <property type="entry name" value="SNF-like"/>
    <property type="match status" value="1"/>
</dbReference>
<feature type="transmembrane region" description="Helical" evidence="8">
    <location>
        <begin position="58"/>
        <end position="81"/>
    </location>
</feature>
<dbReference type="PRINTS" id="PR00176">
    <property type="entry name" value="NANEUSMPORT"/>
</dbReference>
<feature type="transmembrane region" description="Helical" evidence="8">
    <location>
        <begin position="21"/>
        <end position="46"/>
    </location>
</feature>
<comment type="caution">
    <text evidence="9">The sequence shown here is derived from an EMBL/GenBank/DDBJ whole genome shotgun (WGS) entry which is preliminary data.</text>
</comment>
<keyword evidence="5 8" id="KW-0472">Membrane</keyword>
<dbReference type="GO" id="GO:0046872">
    <property type="term" value="F:metal ion binding"/>
    <property type="evidence" value="ECO:0007669"/>
    <property type="project" value="UniProtKB-KW"/>
</dbReference>
<feature type="transmembrane region" description="Helical" evidence="8">
    <location>
        <begin position="290"/>
        <end position="311"/>
    </location>
</feature>
<feature type="binding site" evidence="6">
    <location>
        <position position="129"/>
    </location>
    <ligand>
        <name>Na(+)</name>
        <dbReference type="ChEBI" id="CHEBI:29101"/>
        <label>1</label>
    </ligand>
</feature>
<evidence type="ECO:0000256" key="2">
    <source>
        <dbReference type="ARBA" id="ARBA00022448"/>
    </source>
</evidence>
<name>A0A9Q1CIH3_HOLLE</name>
<sequence>MFLGAYSRHRQWNKEDSRKMVWLDAATQIFFSYSLGLGTMVALGSYNKYKHNFVRDAVLFACANSGTSIYAGFVIFSVIGFMAGNQNKDISEVAASGPGLAFVVYPEGLAQMPAAPVWSVMFFFMLILLGIDSEFVGVEGFVTAMVDLFPFTFRRGNRREIFAALVCAGYCLLGLPMVTYVLINESASNQTTRLSEDCFWFIKLPVKNLTLKNCLLNLRHAKVYIITGAKKMTQNFYEMSSWKLMNPYLILAWMFMTPVFTASIFIFSIVKYEPLLYNDEYVYPRWGYALGWSMAVSSMIVPPTYFIYKFVIASKGSLKERWTLLTTSTLEPRSYYSSEPEEVFGADGSLEMTNSEHPPPSYPEVTGANSTF</sequence>
<comment type="subcellular location">
    <subcellularLocation>
        <location evidence="1">Membrane</location>
        <topology evidence="1">Multi-pass membrane protein</topology>
    </subcellularLocation>
</comment>
<reference evidence="9" key="1">
    <citation type="submission" date="2021-10" db="EMBL/GenBank/DDBJ databases">
        <title>Tropical sea cucumber genome reveals ecological adaptation and Cuvierian tubules defense mechanism.</title>
        <authorList>
            <person name="Chen T."/>
        </authorList>
    </citation>
    <scope>NUCLEOTIDE SEQUENCE</scope>
    <source>
        <strain evidence="9">Nanhai2018</strain>
        <tissue evidence="9">Muscle</tissue>
    </source>
</reference>
<feature type="binding site" evidence="6">
    <location>
        <position position="64"/>
    </location>
    <ligand>
        <name>Na(+)</name>
        <dbReference type="ChEBI" id="CHEBI:29101"/>
        <label>1</label>
    </ligand>
</feature>
<evidence type="ECO:0000256" key="3">
    <source>
        <dbReference type="ARBA" id="ARBA00022692"/>
    </source>
</evidence>
<feature type="binding site" evidence="6">
    <location>
        <position position="132"/>
    </location>
    <ligand>
        <name>Na(+)</name>
        <dbReference type="ChEBI" id="CHEBI:29101"/>
        <label>1</label>
    </ligand>
</feature>
<dbReference type="InterPro" id="IPR037272">
    <property type="entry name" value="SNS_sf"/>
</dbReference>
<gene>
    <name evidence="9" type="ORF">HOLleu_09097</name>
</gene>
<accession>A0A9Q1CIH3</accession>
<dbReference type="InterPro" id="IPR000175">
    <property type="entry name" value="Na/ntran_symport"/>
</dbReference>
<evidence type="ECO:0000256" key="6">
    <source>
        <dbReference type="PIRSR" id="PIRSR600175-1"/>
    </source>
</evidence>
<organism evidence="9 10">
    <name type="scientific">Holothuria leucospilota</name>
    <name type="common">Black long sea cucumber</name>
    <name type="synonym">Mertensiothuria leucospilota</name>
    <dbReference type="NCBI Taxonomy" id="206669"/>
    <lineage>
        <taxon>Eukaryota</taxon>
        <taxon>Metazoa</taxon>
        <taxon>Echinodermata</taxon>
        <taxon>Eleutherozoa</taxon>
        <taxon>Echinozoa</taxon>
        <taxon>Holothuroidea</taxon>
        <taxon>Aspidochirotacea</taxon>
        <taxon>Aspidochirotida</taxon>
        <taxon>Holothuriidae</taxon>
        <taxon>Holothuria</taxon>
    </lineage>
</organism>
<feature type="region of interest" description="Disordered" evidence="7">
    <location>
        <begin position="349"/>
        <end position="372"/>
    </location>
</feature>
<evidence type="ECO:0000313" key="9">
    <source>
        <dbReference type="EMBL" id="KAJ8045967.1"/>
    </source>
</evidence>
<dbReference type="Proteomes" id="UP001152320">
    <property type="component" value="Chromosome 3"/>
</dbReference>
<dbReference type="GO" id="GO:0035725">
    <property type="term" value="P:sodium ion transmembrane transport"/>
    <property type="evidence" value="ECO:0007669"/>
    <property type="project" value="TreeGrafter"/>
</dbReference>
<dbReference type="Pfam" id="PF00209">
    <property type="entry name" value="SNF"/>
    <property type="match status" value="1"/>
</dbReference>